<evidence type="ECO:0000259" key="1">
    <source>
        <dbReference type="Pfam" id="PF19970"/>
    </source>
</evidence>
<evidence type="ECO:0000313" key="4">
    <source>
        <dbReference type="Proteomes" id="UP000236321"/>
    </source>
</evidence>
<name>A0A9P3DE88_MICAE</name>
<dbReference type="InterPro" id="IPR045454">
    <property type="entry name" value="VMAP-M9"/>
</dbReference>
<evidence type="ECO:0000259" key="2">
    <source>
        <dbReference type="Pfam" id="PF20028"/>
    </source>
</evidence>
<feature type="domain" description="vWA-MoxR associated protein C-terminal" evidence="2">
    <location>
        <begin position="388"/>
        <end position="598"/>
    </location>
</feature>
<evidence type="ECO:0000313" key="3">
    <source>
        <dbReference type="EMBL" id="GBD51550.1"/>
    </source>
</evidence>
<protein>
    <submittedName>
        <fullName evidence="3">Uncharacterized protein</fullName>
    </submittedName>
</protein>
<comment type="caution">
    <text evidence="3">The sequence shown here is derived from an EMBL/GenBank/DDBJ whole genome shotgun (WGS) entry which is preliminary data.</text>
</comment>
<sequence>MGDRKPKSKKPSDLNESDFLGIVMQLVIKVDNKGLSDIQKILVNGFRQDLTYDEIAEKNYLNSGNLRKEANKKLFPLISKALTEAMKTPIKVQKTNFITLIEHWNAIDNKGTSVENSFVKSKTKINIFTELKNKLSGQQQSELSPIIKSYLPDNDNANFEEIIDKIINIRDDKDLLRILFRLTQDSRINSDTRSYIEQTIQELKKLLNINDNANFEEIIDKIINIRDDKDLLRILFRLTQDSRINSDTRSYIEQTIQELKKLLNINDNANFEEIIDKIINIRDDKDLLRILFRLTQDSRINSDTRSYIEQTIQELKKLLNITDTDYNAWIAEIPAINAEPDNRENINNYLIIKIEESKSQANTSPEYKFAACFLQLNTSQSQGNNYIPLPVDSSVSKDVYTQKDITNILTKIIEDCHERGGANLNIEFFTDGKLLYTNFESWEYNYFDSPTQLKRVYFVNVRSLMRLEKMYSKMPAYQHWKSRWERLTTNSIDTQTVNNSESYLCQETTLWSNLCASTQEDLEQLFKRSLKYGIPLVVGSRCHAQEAIHRTEINTLLQGIQINQLSTRVQEVRRQSSDNLEDEPEHLGHHLLCFLEDPNRMPPFHYLTSQHLG</sequence>
<dbReference type="RefSeq" id="WP_103111423.1">
    <property type="nucleotide sequence ID" value="NZ_BEYQ01000002.1"/>
</dbReference>
<dbReference type="Pfam" id="PF19970">
    <property type="entry name" value="VMAP-M9"/>
    <property type="match status" value="2"/>
</dbReference>
<accession>A0A9P3DE88</accession>
<organism evidence="3 4">
    <name type="scientific">Microcystis aeruginosa NIES-298</name>
    <dbReference type="NCBI Taxonomy" id="449468"/>
    <lineage>
        <taxon>Bacteria</taxon>
        <taxon>Bacillati</taxon>
        <taxon>Cyanobacteriota</taxon>
        <taxon>Cyanophyceae</taxon>
        <taxon>Oscillatoriophycideae</taxon>
        <taxon>Chroococcales</taxon>
        <taxon>Microcystaceae</taxon>
        <taxon>Microcystis</taxon>
    </lineage>
</organism>
<gene>
    <name evidence="3" type="ORF">BGM30_06430</name>
</gene>
<dbReference type="InterPro" id="IPR016024">
    <property type="entry name" value="ARM-type_fold"/>
</dbReference>
<feature type="domain" description="vWA-MoxR associated protein middle region 9" evidence="1">
    <location>
        <begin position="266"/>
        <end position="336"/>
    </location>
</feature>
<feature type="domain" description="vWA-MoxR associated protein middle region 9" evidence="1">
    <location>
        <begin position="91"/>
        <end position="211"/>
    </location>
</feature>
<dbReference type="InterPro" id="IPR045450">
    <property type="entry name" value="VMAP_C"/>
</dbReference>
<dbReference type="Pfam" id="PF20028">
    <property type="entry name" value="VMAP-C"/>
    <property type="match status" value="1"/>
</dbReference>
<dbReference type="AlphaFoldDB" id="A0A9P3DE88"/>
<reference evidence="4" key="1">
    <citation type="submission" date="2017-12" db="EMBL/GenBank/DDBJ databases">
        <title>Improved Draft Genome Sequence of Microcystis aeruginosa NIES-298, a Microcystin-Producing Cyanobacterium from Lake Kasumigaura, Japan.</title>
        <authorList>
            <person name="Yamaguchi H."/>
            <person name="Suzuki S."/>
            <person name="Kawachi M."/>
        </authorList>
    </citation>
    <scope>NUCLEOTIDE SEQUENCE [LARGE SCALE GENOMIC DNA]</scope>
    <source>
        <strain evidence="4">NIES-298</strain>
    </source>
</reference>
<dbReference type="Proteomes" id="UP000236321">
    <property type="component" value="Unassembled WGS sequence"/>
</dbReference>
<proteinExistence type="predicted"/>
<dbReference type="EMBL" id="BEYQ01000002">
    <property type="protein sequence ID" value="GBD51550.1"/>
    <property type="molecule type" value="Genomic_DNA"/>
</dbReference>
<dbReference type="SUPFAM" id="SSF48371">
    <property type="entry name" value="ARM repeat"/>
    <property type="match status" value="1"/>
</dbReference>